<dbReference type="SMART" id="SM00468">
    <property type="entry name" value="PreSET"/>
    <property type="match status" value="1"/>
</dbReference>
<keyword evidence="16" id="KW-1185">Reference proteome</keyword>
<dbReference type="Pfam" id="PF02182">
    <property type="entry name" value="SAD_SRA"/>
    <property type="match status" value="1"/>
</dbReference>
<name>A0AA86SUG1_9FABA</name>
<feature type="compositionally biased region" description="Low complexity" evidence="10">
    <location>
        <begin position="74"/>
        <end position="86"/>
    </location>
</feature>
<dbReference type="Gramene" id="rna-AYBTSS11_LOCUS17871">
    <property type="protein sequence ID" value="CAJ1958681.1"/>
    <property type="gene ID" value="gene-AYBTSS11_LOCUS17871"/>
</dbReference>
<dbReference type="GO" id="GO:0032259">
    <property type="term" value="P:methylation"/>
    <property type="evidence" value="ECO:0007669"/>
    <property type="project" value="UniProtKB-KW"/>
</dbReference>
<dbReference type="GO" id="GO:0000775">
    <property type="term" value="C:chromosome, centromeric region"/>
    <property type="evidence" value="ECO:0007669"/>
    <property type="project" value="UniProtKB-SubCell"/>
</dbReference>
<dbReference type="PROSITE" id="PS50280">
    <property type="entry name" value="SET"/>
    <property type="match status" value="1"/>
</dbReference>
<evidence type="ECO:0000259" key="12">
    <source>
        <dbReference type="PROSITE" id="PS50867"/>
    </source>
</evidence>
<dbReference type="SMART" id="SM00466">
    <property type="entry name" value="SRA"/>
    <property type="match status" value="1"/>
</dbReference>
<sequence length="666" mass="73453">MEGGLGQNSVPVHGSIDKSRILDVKPLKSLIPIFSMSSQAPAPGQYPSGFSPFFPFGAPQQAPTEGTARGAAIPAPIRAYRSPPRAGDTSSTMEGLKDQHTSGKKKRGSPKSGSAKSSFVKTKKSQEPIVDLGALVGISPAQKEDGSREVVNFVLMAFDGLRRRLCQLEEAKELSLGPIKRPDLKACNTLMSKGIRTNMRKRIGTVPGVEIGDIFFYRTEMCVVGMHAPSMGGIDALHIRDEFEEETLAVSIVSSGEYDDDAEDIDVITYTGQGGNFLKKDKHAIDQKLQRGNLALDRSSQQHNAIRVIRGIRDVVNPNAKIYVYDGLYKIQDSWIAKAKGGGDVFKYKLVRMAGQPSAFSVWKSVQKWKSGSSRTGLILADISNGAESIPVSLVNEVNNVKAPTYFNYFHSLRHPKSFSLMQPSHGCTCTKACVPGDLNCSCIRRNEGDFPYTGNAILVSRMQLVHECGPTCHCFPNCKNRVSQTGLKHQMEVFKTKDRGWGLRSLDPIRAGTFICEYAGEVVDRAKVSQLLREGNEYVFDTTRIYCQFKWNYEPRLLEEVDPNDSSEDYAMPYPLIINGKNLGNVARFMNHSCSPNVFWQPVVYEENNQSYLHVAFFALRHIPPMTELTYDYGVARSDRGEGSSAAKGRKKCLCGSSKCCGSFG</sequence>
<evidence type="ECO:0000313" key="16">
    <source>
        <dbReference type="Proteomes" id="UP001189624"/>
    </source>
</evidence>
<evidence type="ECO:0000256" key="1">
    <source>
        <dbReference type="ARBA" id="ARBA00004584"/>
    </source>
</evidence>
<accession>A0AA86SUG1</accession>
<evidence type="ECO:0000256" key="9">
    <source>
        <dbReference type="PROSITE-ProRule" id="PRU00358"/>
    </source>
</evidence>
<dbReference type="SUPFAM" id="SSF88697">
    <property type="entry name" value="PUA domain-like"/>
    <property type="match status" value="1"/>
</dbReference>
<dbReference type="Gene3D" id="2.170.270.10">
    <property type="entry name" value="SET domain"/>
    <property type="match status" value="1"/>
</dbReference>
<evidence type="ECO:0000313" key="15">
    <source>
        <dbReference type="EMBL" id="CAJ1958681.1"/>
    </source>
</evidence>
<protein>
    <recommendedName>
        <fullName evidence="17">Histone-lysine N-methyltransferase, H3 lysine-9 specific SUVH1</fullName>
    </recommendedName>
</protein>
<keyword evidence="2" id="KW-0158">Chromosome</keyword>
<evidence type="ECO:0000256" key="5">
    <source>
        <dbReference type="ARBA" id="ARBA00022691"/>
    </source>
</evidence>
<dbReference type="Pfam" id="PF05033">
    <property type="entry name" value="Pre-SET"/>
    <property type="match status" value="1"/>
</dbReference>
<keyword evidence="5" id="KW-0949">S-adenosyl-L-methionine</keyword>
<organism evidence="15 16">
    <name type="scientific">Sphenostylis stenocarpa</name>
    <dbReference type="NCBI Taxonomy" id="92480"/>
    <lineage>
        <taxon>Eukaryota</taxon>
        <taxon>Viridiplantae</taxon>
        <taxon>Streptophyta</taxon>
        <taxon>Embryophyta</taxon>
        <taxon>Tracheophyta</taxon>
        <taxon>Spermatophyta</taxon>
        <taxon>Magnoliopsida</taxon>
        <taxon>eudicotyledons</taxon>
        <taxon>Gunneridae</taxon>
        <taxon>Pentapetalae</taxon>
        <taxon>rosids</taxon>
        <taxon>fabids</taxon>
        <taxon>Fabales</taxon>
        <taxon>Fabaceae</taxon>
        <taxon>Papilionoideae</taxon>
        <taxon>50 kb inversion clade</taxon>
        <taxon>NPAAA clade</taxon>
        <taxon>indigoferoid/millettioid clade</taxon>
        <taxon>Phaseoleae</taxon>
        <taxon>Sphenostylis</taxon>
    </lineage>
</organism>
<evidence type="ECO:0000256" key="8">
    <source>
        <dbReference type="ARBA" id="ARBA00023328"/>
    </source>
</evidence>
<reference evidence="15" key="1">
    <citation type="submission" date="2023-10" db="EMBL/GenBank/DDBJ databases">
        <authorList>
            <person name="Domelevo Entfellner J.-B."/>
        </authorList>
    </citation>
    <scope>NUCLEOTIDE SEQUENCE</scope>
</reference>
<evidence type="ECO:0000256" key="7">
    <source>
        <dbReference type="ARBA" id="ARBA00023242"/>
    </source>
</evidence>
<dbReference type="InterPro" id="IPR051357">
    <property type="entry name" value="H3K9_HMTase_SUVAR3-9"/>
</dbReference>
<dbReference type="Proteomes" id="UP001189624">
    <property type="component" value="Chromosome 5"/>
</dbReference>
<dbReference type="GO" id="GO:0005634">
    <property type="term" value="C:nucleus"/>
    <property type="evidence" value="ECO:0007669"/>
    <property type="project" value="UniProtKB-SubCell"/>
</dbReference>
<keyword evidence="8" id="KW-0137">Centromere</keyword>
<dbReference type="AlphaFoldDB" id="A0AA86SUG1"/>
<dbReference type="PROSITE" id="PS51015">
    <property type="entry name" value="YDG"/>
    <property type="match status" value="1"/>
</dbReference>
<dbReference type="InterPro" id="IPR001214">
    <property type="entry name" value="SET_dom"/>
</dbReference>
<keyword evidence="7 9" id="KW-0539">Nucleus</keyword>
<gene>
    <name evidence="15" type="ORF">AYBTSS11_LOCUS17871</name>
</gene>
<dbReference type="FunFam" id="2.30.280.10:FF:000003">
    <property type="entry name" value="Histone-lysine N-methyltransferase, H3 lysine-9 specific SUVH5"/>
    <property type="match status" value="1"/>
</dbReference>
<dbReference type="InterPro" id="IPR003105">
    <property type="entry name" value="SRA_YDG"/>
</dbReference>
<dbReference type="GO" id="GO:0042054">
    <property type="term" value="F:histone methyltransferase activity"/>
    <property type="evidence" value="ECO:0007669"/>
    <property type="project" value="InterPro"/>
</dbReference>
<dbReference type="InterPro" id="IPR025794">
    <property type="entry name" value="H3-K9-MeTrfase_plant"/>
</dbReference>
<keyword evidence="3" id="KW-0489">Methyltransferase</keyword>
<dbReference type="GO" id="GO:0003690">
    <property type="term" value="F:double-stranded DNA binding"/>
    <property type="evidence" value="ECO:0007669"/>
    <property type="project" value="TreeGrafter"/>
</dbReference>
<feature type="domain" description="Post-SET" evidence="13">
    <location>
        <begin position="650"/>
        <end position="666"/>
    </location>
</feature>
<dbReference type="PANTHER" id="PTHR45660">
    <property type="entry name" value="HISTONE-LYSINE N-METHYLTRANSFERASE SETMAR"/>
    <property type="match status" value="1"/>
</dbReference>
<dbReference type="InterPro" id="IPR007728">
    <property type="entry name" value="Pre-SET_dom"/>
</dbReference>
<evidence type="ECO:0000256" key="2">
    <source>
        <dbReference type="ARBA" id="ARBA00022454"/>
    </source>
</evidence>
<evidence type="ECO:0000256" key="4">
    <source>
        <dbReference type="ARBA" id="ARBA00022679"/>
    </source>
</evidence>
<feature type="domain" description="YDG" evidence="14">
    <location>
        <begin position="204"/>
        <end position="352"/>
    </location>
</feature>
<evidence type="ECO:0000259" key="11">
    <source>
        <dbReference type="PROSITE" id="PS50280"/>
    </source>
</evidence>
<proteinExistence type="predicted"/>
<evidence type="ECO:0000256" key="3">
    <source>
        <dbReference type="ARBA" id="ARBA00022603"/>
    </source>
</evidence>
<dbReference type="SMART" id="SM00317">
    <property type="entry name" value="SET"/>
    <property type="match status" value="1"/>
</dbReference>
<evidence type="ECO:0000259" key="13">
    <source>
        <dbReference type="PROSITE" id="PS50868"/>
    </source>
</evidence>
<dbReference type="InterPro" id="IPR046341">
    <property type="entry name" value="SET_dom_sf"/>
</dbReference>
<dbReference type="GO" id="GO:0008270">
    <property type="term" value="F:zinc ion binding"/>
    <property type="evidence" value="ECO:0007669"/>
    <property type="project" value="InterPro"/>
</dbReference>
<dbReference type="Gene3D" id="2.30.280.10">
    <property type="entry name" value="SRA-YDG"/>
    <property type="match status" value="1"/>
</dbReference>
<feature type="region of interest" description="Disordered" evidence="10">
    <location>
        <begin position="74"/>
        <end position="122"/>
    </location>
</feature>
<dbReference type="SUPFAM" id="SSF82199">
    <property type="entry name" value="SET domain"/>
    <property type="match status" value="1"/>
</dbReference>
<feature type="domain" description="Pre-SET" evidence="12">
    <location>
        <begin position="426"/>
        <end position="487"/>
    </location>
</feature>
<evidence type="ECO:0000256" key="6">
    <source>
        <dbReference type="ARBA" id="ARBA00022853"/>
    </source>
</evidence>
<evidence type="ECO:0008006" key="17">
    <source>
        <dbReference type="Google" id="ProtNLM"/>
    </source>
</evidence>
<dbReference type="PROSITE" id="PS51575">
    <property type="entry name" value="SAM_MT43_SUVAR39_2"/>
    <property type="match status" value="1"/>
</dbReference>
<dbReference type="InterPro" id="IPR015947">
    <property type="entry name" value="PUA-like_sf"/>
</dbReference>
<dbReference type="PANTHER" id="PTHR45660:SF73">
    <property type="entry name" value="HISTONE-LYSINE N-METHYLTRANSFERASE, H3 LYSINE-9 SPECIFIC SUVH1"/>
    <property type="match status" value="1"/>
</dbReference>
<evidence type="ECO:0000256" key="10">
    <source>
        <dbReference type="SAM" id="MobiDB-lite"/>
    </source>
</evidence>
<dbReference type="InterPro" id="IPR036987">
    <property type="entry name" value="SRA-YDG_sf"/>
</dbReference>
<dbReference type="EMBL" id="OY731402">
    <property type="protein sequence ID" value="CAJ1958681.1"/>
    <property type="molecule type" value="Genomic_DNA"/>
</dbReference>
<feature type="domain" description="SET" evidence="11">
    <location>
        <begin position="490"/>
        <end position="635"/>
    </location>
</feature>
<dbReference type="PROSITE" id="PS50868">
    <property type="entry name" value="POST_SET"/>
    <property type="match status" value="1"/>
</dbReference>
<keyword evidence="6" id="KW-0156">Chromatin regulator</keyword>
<dbReference type="InterPro" id="IPR003616">
    <property type="entry name" value="Post-SET_dom"/>
</dbReference>
<evidence type="ECO:0000259" key="14">
    <source>
        <dbReference type="PROSITE" id="PS51015"/>
    </source>
</evidence>
<keyword evidence="4" id="KW-0808">Transferase</keyword>
<comment type="subcellular location">
    <subcellularLocation>
        <location evidence="1">Chromosome</location>
        <location evidence="1">Centromere</location>
    </subcellularLocation>
    <subcellularLocation>
        <location evidence="9">Nucleus</location>
    </subcellularLocation>
</comment>
<dbReference type="Pfam" id="PF00856">
    <property type="entry name" value="SET"/>
    <property type="match status" value="1"/>
</dbReference>
<dbReference type="PROSITE" id="PS50867">
    <property type="entry name" value="PRE_SET"/>
    <property type="match status" value="1"/>
</dbReference>